<dbReference type="OrthoDB" id="3039988at2759"/>
<dbReference type="GO" id="GO:0003676">
    <property type="term" value="F:nucleic acid binding"/>
    <property type="evidence" value="ECO:0007669"/>
    <property type="project" value="InterPro"/>
</dbReference>
<evidence type="ECO:0000259" key="3">
    <source>
        <dbReference type="PROSITE" id="PS50158"/>
    </source>
</evidence>
<name>A0A9J6G851_HAELO</name>
<feature type="region of interest" description="Disordered" evidence="2">
    <location>
        <begin position="31"/>
        <end position="59"/>
    </location>
</feature>
<feature type="compositionally biased region" description="Basic residues" evidence="2">
    <location>
        <begin position="365"/>
        <end position="374"/>
    </location>
</feature>
<accession>A0A9J6G851</accession>
<gene>
    <name evidence="4" type="ORF">HPB48_010725</name>
</gene>
<keyword evidence="1" id="KW-0863">Zinc-finger</keyword>
<feature type="compositionally biased region" description="Basic and acidic residues" evidence="2">
    <location>
        <begin position="333"/>
        <end position="364"/>
    </location>
</feature>
<organism evidence="4 5">
    <name type="scientific">Haemaphysalis longicornis</name>
    <name type="common">Bush tick</name>
    <dbReference type="NCBI Taxonomy" id="44386"/>
    <lineage>
        <taxon>Eukaryota</taxon>
        <taxon>Metazoa</taxon>
        <taxon>Ecdysozoa</taxon>
        <taxon>Arthropoda</taxon>
        <taxon>Chelicerata</taxon>
        <taxon>Arachnida</taxon>
        <taxon>Acari</taxon>
        <taxon>Parasitiformes</taxon>
        <taxon>Ixodida</taxon>
        <taxon>Ixodoidea</taxon>
        <taxon>Ixodidae</taxon>
        <taxon>Haemaphysalinae</taxon>
        <taxon>Haemaphysalis</taxon>
    </lineage>
</organism>
<feature type="region of interest" description="Disordered" evidence="2">
    <location>
        <begin position="333"/>
        <end position="423"/>
    </location>
</feature>
<evidence type="ECO:0000313" key="4">
    <source>
        <dbReference type="EMBL" id="KAH9370612.1"/>
    </source>
</evidence>
<dbReference type="AlphaFoldDB" id="A0A9J6G851"/>
<keyword evidence="1" id="KW-0862">Zinc</keyword>
<proteinExistence type="predicted"/>
<dbReference type="SMART" id="SM00343">
    <property type="entry name" value="ZnF_C2HC"/>
    <property type="match status" value="1"/>
</dbReference>
<dbReference type="VEuPathDB" id="VectorBase:HLOH_040994"/>
<dbReference type="Gene3D" id="3.80.10.10">
    <property type="entry name" value="Ribonuclease Inhibitor"/>
    <property type="match status" value="1"/>
</dbReference>
<evidence type="ECO:0000256" key="2">
    <source>
        <dbReference type="SAM" id="MobiDB-lite"/>
    </source>
</evidence>
<feature type="domain" description="CCHC-type" evidence="3">
    <location>
        <begin position="262"/>
        <end position="275"/>
    </location>
</feature>
<dbReference type="EMBL" id="JABSTR010000005">
    <property type="protein sequence ID" value="KAH9370612.1"/>
    <property type="molecule type" value="Genomic_DNA"/>
</dbReference>
<dbReference type="InterPro" id="IPR032675">
    <property type="entry name" value="LRR_dom_sf"/>
</dbReference>
<dbReference type="Proteomes" id="UP000821853">
    <property type="component" value="Chromosome 3"/>
</dbReference>
<evidence type="ECO:0000313" key="5">
    <source>
        <dbReference type="Proteomes" id="UP000821853"/>
    </source>
</evidence>
<dbReference type="SUPFAM" id="SSF52047">
    <property type="entry name" value="RNI-like"/>
    <property type="match status" value="1"/>
</dbReference>
<dbReference type="PROSITE" id="PS50158">
    <property type="entry name" value="ZF_CCHC"/>
    <property type="match status" value="1"/>
</dbReference>
<reference evidence="4 5" key="1">
    <citation type="journal article" date="2020" name="Cell">
        <title>Large-Scale Comparative Analyses of Tick Genomes Elucidate Their Genetic Diversity and Vector Capacities.</title>
        <authorList>
            <consortium name="Tick Genome and Microbiome Consortium (TIGMIC)"/>
            <person name="Jia N."/>
            <person name="Wang J."/>
            <person name="Shi W."/>
            <person name="Du L."/>
            <person name="Sun Y."/>
            <person name="Zhan W."/>
            <person name="Jiang J.F."/>
            <person name="Wang Q."/>
            <person name="Zhang B."/>
            <person name="Ji P."/>
            <person name="Bell-Sakyi L."/>
            <person name="Cui X.M."/>
            <person name="Yuan T.T."/>
            <person name="Jiang B.G."/>
            <person name="Yang W.F."/>
            <person name="Lam T.T."/>
            <person name="Chang Q.C."/>
            <person name="Ding S.J."/>
            <person name="Wang X.J."/>
            <person name="Zhu J.G."/>
            <person name="Ruan X.D."/>
            <person name="Zhao L."/>
            <person name="Wei J.T."/>
            <person name="Ye R.Z."/>
            <person name="Que T.C."/>
            <person name="Du C.H."/>
            <person name="Zhou Y.H."/>
            <person name="Cheng J.X."/>
            <person name="Dai P.F."/>
            <person name="Guo W.B."/>
            <person name="Han X.H."/>
            <person name="Huang E.J."/>
            <person name="Li L.F."/>
            <person name="Wei W."/>
            <person name="Gao Y.C."/>
            <person name="Liu J.Z."/>
            <person name="Shao H.Z."/>
            <person name="Wang X."/>
            <person name="Wang C.C."/>
            <person name="Yang T.C."/>
            <person name="Huo Q.B."/>
            <person name="Li W."/>
            <person name="Chen H.Y."/>
            <person name="Chen S.E."/>
            <person name="Zhou L.G."/>
            <person name="Ni X.B."/>
            <person name="Tian J.H."/>
            <person name="Sheng Y."/>
            <person name="Liu T."/>
            <person name="Pan Y.S."/>
            <person name="Xia L.Y."/>
            <person name="Li J."/>
            <person name="Zhao F."/>
            <person name="Cao W.C."/>
        </authorList>
    </citation>
    <scope>NUCLEOTIDE SEQUENCE [LARGE SCALE GENOMIC DNA]</scope>
    <source>
        <strain evidence="4">HaeL-2018</strain>
    </source>
</reference>
<comment type="caution">
    <text evidence="4">The sequence shown here is derived from an EMBL/GenBank/DDBJ whole genome shotgun (WGS) entry which is preliminary data.</text>
</comment>
<evidence type="ECO:0000256" key="1">
    <source>
        <dbReference type="PROSITE-ProRule" id="PRU00047"/>
    </source>
</evidence>
<dbReference type="GO" id="GO:0008270">
    <property type="term" value="F:zinc ion binding"/>
    <property type="evidence" value="ECO:0007669"/>
    <property type="project" value="UniProtKB-KW"/>
</dbReference>
<protein>
    <recommendedName>
        <fullName evidence="3">CCHC-type domain-containing protein</fullName>
    </recommendedName>
</protein>
<dbReference type="InterPro" id="IPR001878">
    <property type="entry name" value="Znf_CCHC"/>
</dbReference>
<keyword evidence="1" id="KW-0479">Metal-binding</keyword>
<sequence>MEVSVNGTDVDPAELESSDWVTKVSKRVAELQQQQKRARQDGAAKTTTLSGGDGEAGKMASAGYNGNNYGVSGGRSLKAEGRKLAERSVASHLPRLPSADHKIMIRPREGLTLTKLSVPVVGGEIRMAASIPWRKGQEDDRIVVNDRQGTLIYSTPNADDAKKMLALKSIKLDGKEYEVSNYMAAPESCSKGVVHGLDMRLSEKELELAFSHLQNPPTLGVRRMGNSNSVIITFAGDYGPRWMICFGAPMKCFLYKKRYEVCYKCGQLGHRSDVCDSPHEKCRGCGETSPTNKHTCVPKCRLCGKDHVTGDKRCKSLFRTPYMVKKRRWEMKLEEEPRKQEERFKADAENQRRSRKDWFRDRSSSKSKNRSHSRGRSESFPRLPLLETQGLHSKKPQDSGCGTQVKPKSVGSKPKRRKRGSGLVPLKPMTLASYSNWLVHVDPSEMLSADNLQLDMRSLRTPFTHRYFRFPLNCATCLARPPQTCRVILDQLADLNEWFWLLATEIREVEPGLLAFTDLDEEEMYGGDPGLLRLATVLLHCLLTRHRCLKVLAGLRNVLPREHRLLCDGIRHSTTLTALRLKGCQLQSHQVRGLITAIRRMGRLEEALCVPPKMPFAAYITSTTSLSTFRMTYVPLFANPRTLIGALDKNESIRALHLDSLSLEHFEMDAVTAMKFARVFHRPGSRLREASFLFCDYWDFVQLSSAQKLEQHWEIHSLVSQMGPAWRTLPFMRAAGGRSRLTRLTLHASPNDVESWQLLAAADQTRCLEQLRFDAVSEDALKPVDAGHEAGMSVKVSLDEGDRASVYFLATHWDRYGLDGRVEHEGNYRFYDTNTLTFREVCMVLPRYDIITTLQLQVDAWKDNCFKDSATTIAHFASHTKQLKELCLQFSVCEQSAHIIIQGLSNNKTIEKLCIENWSVSNEDIDVLCRWVAASKTVYHLVYNCNSYRSSQALLERAEEFLSHSYGLTYMHIMDYGPFFKSWLNVKNFLRRNKALVDCAAHCVLGRHVKRAAAALERVSWHPQLAYSLKNMTSLSMSEVKQKIKTSLKQVQMSFWQMSGVVKEELTCYERHDGQKQIDNLGIDVWLLIRSYLNVGDVLDSKVPKKRPRKRRRC</sequence>
<keyword evidence="5" id="KW-1185">Reference proteome</keyword>